<evidence type="ECO:0000313" key="3">
    <source>
        <dbReference type="Proteomes" id="UP000037510"/>
    </source>
</evidence>
<feature type="coiled-coil region" evidence="1">
    <location>
        <begin position="100"/>
        <end position="190"/>
    </location>
</feature>
<proteinExistence type="predicted"/>
<keyword evidence="2" id="KW-0407">Ion channel</keyword>
<keyword evidence="3" id="KW-1185">Reference proteome</keyword>
<comment type="caution">
    <text evidence="2">The sequence shown here is derived from an EMBL/GenBank/DDBJ whole genome shotgun (WGS) entry which is preliminary data.</text>
</comment>
<gene>
    <name evidence="2" type="ORF">OBRU01_15845</name>
</gene>
<reference evidence="2 3" key="1">
    <citation type="journal article" date="2015" name="Genome Biol. Evol.">
        <title>The genome of winter moth (Operophtera brumata) provides a genomic perspective on sexual dimorphism and phenology.</title>
        <authorList>
            <person name="Derks M.F."/>
            <person name="Smit S."/>
            <person name="Salis L."/>
            <person name="Schijlen E."/>
            <person name="Bossers A."/>
            <person name="Mateman C."/>
            <person name="Pijl A.S."/>
            <person name="de Ridder D."/>
            <person name="Groenen M.A."/>
            <person name="Visser M.E."/>
            <person name="Megens H.J."/>
        </authorList>
    </citation>
    <scope>NUCLEOTIDE SEQUENCE [LARGE SCALE GENOMIC DNA]</scope>
    <source>
        <strain evidence="2">WM2013NL</strain>
        <tissue evidence="2">Head and thorax</tissue>
    </source>
</reference>
<feature type="coiled-coil region" evidence="1">
    <location>
        <begin position="219"/>
        <end position="272"/>
    </location>
</feature>
<keyword evidence="2" id="KW-0813">Transport</keyword>
<accession>A0A0L7L3Q6</accession>
<dbReference type="Proteomes" id="UP000037510">
    <property type="component" value="Unassembled WGS sequence"/>
</dbReference>
<dbReference type="EMBL" id="JTDY01003114">
    <property type="protein sequence ID" value="KOB70123.1"/>
    <property type="molecule type" value="Genomic_DNA"/>
</dbReference>
<organism evidence="2 3">
    <name type="scientific">Operophtera brumata</name>
    <name type="common">Winter moth</name>
    <name type="synonym">Phalaena brumata</name>
    <dbReference type="NCBI Taxonomy" id="104452"/>
    <lineage>
        <taxon>Eukaryota</taxon>
        <taxon>Metazoa</taxon>
        <taxon>Ecdysozoa</taxon>
        <taxon>Arthropoda</taxon>
        <taxon>Hexapoda</taxon>
        <taxon>Insecta</taxon>
        <taxon>Pterygota</taxon>
        <taxon>Neoptera</taxon>
        <taxon>Endopterygota</taxon>
        <taxon>Lepidoptera</taxon>
        <taxon>Glossata</taxon>
        <taxon>Ditrysia</taxon>
        <taxon>Geometroidea</taxon>
        <taxon>Geometridae</taxon>
        <taxon>Larentiinae</taxon>
        <taxon>Operophtera</taxon>
    </lineage>
</organism>
<name>A0A0L7L3Q6_OPEBR</name>
<dbReference type="AlphaFoldDB" id="A0A0L7L3Q6"/>
<keyword evidence="1" id="KW-0175">Coiled coil</keyword>
<evidence type="ECO:0000313" key="2">
    <source>
        <dbReference type="EMBL" id="KOB70123.1"/>
    </source>
</evidence>
<evidence type="ECO:0000256" key="1">
    <source>
        <dbReference type="SAM" id="Coils"/>
    </source>
</evidence>
<protein>
    <submittedName>
        <fullName evidence="2">Sodium channel and clathrin linker 1</fullName>
    </submittedName>
</protein>
<sequence>MDNTAVDTLQTEVEYYRQNQTVVEEEIRALITDNHKLSQQVGILLKEKLDNARQAHSQNDEQSKDIEELRKQKTIDALETELKTYTNYDNRGILNIHEERRDLDLKLQTALADYIELEAKYKELYTKHSTLENDQKVKDKEIASYKERGKEINDKIHELEKELEEFKINLAVEKKNSEGLQAQLSVLQKNIAERAKKESEAKSKVAEALQLYDLVCAQKNDAIKTIQEMRGEMSQLKLTLSNVRQDVETVCRKEVEDLKDKYNEKLTDMLQHIGNLDGELSEKGLLLNKFTRENNILQTINESYIKQQKENLETIDPKLAIAEQRTEAMFQELVTSERRNIQLVCEKQCLAIDIQRVQDMHAREIKRREWEESLLKNQCEELRIFGMLMFKFMIKWFPQKKRN</sequence>
<keyword evidence="2" id="KW-0406">Ion transport</keyword>
<dbReference type="GO" id="GO:0034220">
    <property type="term" value="P:monoatomic ion transmembrane transport"/>
    <property type="evidence" value="ECO:0007669"/>
    <property type="project" value="UniProtKB-KW"/>
</dbReference>
<dbReference type="STRING" id="104452.A0A0L7L3Q6"/>